<evidence type="ECO:0000256" key="3">
    <source>
        <dbReference type="ARBA" id="ARBA00022884"/>
    </source>
</evidence>
<dbReference type="Pfam" id="PF09700">
    <property type="entry name" value="Cas_Cmr3"/>
    <property type="match status" value="1"/>
</dbReference>
<sequence length="304" mass="33338">MELYKQTLRLESSLVTSLKGDTIWGHIAWGIAVHEGEQAITAFLEEAKRAPNLIVSSAFPAGYLCKPYPAPRKRTEMLSLTKYADIKKQKKQRYAVASEYLSGTTHPLMAGASKPESHTVKQPYFTSDTRMHNSIDRYSSTVMEGNLYTATELWASHSFFDMYILSSFSPERLTQLLTWAFENGYGADASIGKGKISLSGTLESVKPHTNSSRYMALAPFVVPDAAGITELCAELFLRTGKIGGAFASSLSPYKKTVLLYDEGAVFTSATPIQYIGALLQNVHTDPRICQAAFAPVIPITDSIA</sequence>
<dbReference type="InterPro" id="IPR019117">
    <property type="entry name" value="CRISPR-assoc_protein_Cmr3"/>
</dbReference>
<accession>A0AA87NMW4</accession>
<evidence type="ECO:0000256" key="1">
    <source>
        <dbReference type="ARBA" id="ARBA00005772"/>
    </source>
</evidence>
<dbReference type="AlphaFoldDB" id="A0AA87NMW4"/>
<dbReference type="EMBL" id="ATFE01000004">
    <property type="protein sequence ID" value="EPF29484.1"/>
    <property type="molecule type" value="Genomic_DNA"/>
</dbReference>
<gene>
    <name evidence="5" type="ORF">HMPREF9195_00770</name>
</gene>
<evidence type="ECO:0000313" key="6">
    <source>
        <dbReference type="Proteomes" id="UP000014634"/>
    </source>
</evidence>
<dbReference type="GO" id="GO:0003723">
    <property type="term" value="F:RNA binding"/>
    <property type="evidence" value="ECO:0007669"/>
    <property type="project" value="UniProtKB-KW"/>
</dbReference>
<protein>
    <recommendedName>
        <fullName evidence="2">CRISPR system Cms protein Csm4</fullName>
    </recommendedName>
</protein>
<reference evidence="5 6" key="1">
    <citation type="submission" date="2013-04" db="EMBL/GenBank/DDBJ databases">
        <title>The Genome Sequence of Treponema medium ATCC 700293.</title>
        <authorList>
            <consortium name="The Broad Institute Genomics Platform"/>
            <person name="Earl A."/>
            <person name="Ward D."/>
            <person name="Feldgarden M."/>
            <person name="Gevers D."/>
            <person name="Leonetti C."/>
            <person name="Blanton J.M."/>
            <person name="Dewhirst F.E."/>
            <person name="Izard J."/>
            <person name="Walker B."/>
            <person name="Young S."/>
            <person name="Zeng Q."/>
            <person name="Gargeya S."/>
            <person name="Fitzgerald M."/>
            <person name="Haas B."/>
            <person name="Abouelleil A."/>
            <person name="Allen A.W."/>
            <person name="Alvarado L."/>
            <person name="Arachchi H.M."/>
            <person name="Berlin A.M."/>
            <person name="Chapman S.B."/>
            <person name="Gainer-Dewar J."/>
            <person name="Goldberg J."/>
            <person name="Griggs A."/>
            <person name="Gujja S."/>
            <person name="Hansen M."/>
            <person name="Howarth C."/>
            <person name="Imamovic A."/>
            <person name="Ireland A."/>
            <person name="Larimer J."/>
            <person name="McCowan C."/>
            <person name="Murphy C."/>
            <person name="Pearson M."/>
            <person name="Poon T.W."/>
            <person name="Priest M."/>
            <person name="Roberts A."/>
            <person name="Saif S."/>
            <person name="Shea T."/>
            <person name="Sisk P."/>
            <person name="Sykes S."/>
            <person name="Wortman J."/>
            <person name="Nusbaum C."/>
            <person name="Birren B."/>
        </authorList>
    </citation>
    <scope>NUCLEOTIDE SEQUENCE [LARGE SCALE GENOMIC DNA]</scope>
    <source>
        <strain evidence="5 6">ATCC 700293</strain>
    </source>
</reference>
<dbReference type="Proteomes" id="UP000014634">
    <property type="component" value="Unassembled WGS sequence"/>
</dbReference>
<evidence type="ECO:0000256" key="2">
    <source>
        <dbReference type="ARBA" id="ARBA00016109"/>
    </source>
</evidence>
<dbReference type="RefSeq" id="WP_016522740.1">
    <property type="nucleotide sequence ID" value="NZ_KE332517.1"/>
</dbReference>
<keyword evidence="3" id="KW-0694">RNA-binding</keyword>
<name>A0AA87NMW4_TREMD</name>
<evidence type="ECO:0000256" key="4">
    <source>
        <dbReference type="ARBA" id="ARBA00023118"/>
    </source>
</evidence>
<keyword evidence="4" id="KW-0051">Antiviral defense</keyword>
<comment type="caution">
    <text evidence="5">The sequence shown here is derived from an EMBL/GenBank/DDBJ whole genome shotgun (WGS) entry which is preliminary data.</text>
</comment>
<comment type="similarity">
    <text evidence="1">Belongs to the CRISPR-associated Csm4 family.</text>
</comment>
<dbReference type="GO" id="GO:0051607">
    <property type="term" value="P:defense response to virus"/>
    <property type="evidence" value="ECO:0007669"/>
    <property type="project" value="UniProtKB-KW"/>
</dbReference>
<proteinExistence type="inferred from homology"/>
<dbReference type="InterPro" id="IPR005510">
    <property type="entry name" value="Csm4"/>
</dbReference>
<evidence type="ECO:0000313" key="5">
    <source>
        <dbReference type="EMBL" id="EPF29484.1"/>
    </source>
</evidence>
<organism evidence="5 6">
    <name type="scientific">Treponema medium ATCC 700293</name>
    <dbReference type="NCBI Taxonomy" id="1125700"/>
    <lineage>
        <taxon>Bacteria</taxon>
        <taxon>Pseudomonadati</taxon>
        <taxon>Spirochaetota</taxon>
        <taxon>Spirochaetia</taxon>
        <taxon>Spirochaetales</taxon>
        <taxon>Treponemataceae</taxon>
        <taxon>Treponema</taxon>
    </lineage>
</organism>
<dbReference type="NCBIfam" id="TIGR01903">
    <property type="entry name" value="cas5_csm4"/>
    <property type="match status" value="1"/>
</dbReference>